<evidence type="ECO:0000256" key="6">
    <source>
        <dbReference type="SAM" id="SignalP"/>
    </source>
</evidence>
<dbReference type="InterPro" id="IPR038765">
    <property type="entry name" value="Papain-like_cys_pep_sf"/>
</dbReference>
<dbReference type="EMBL" id="CABIJS010000322">
    <property type="protein sequence ID" value="VUZ49177.1"/>
    <property type="molecule type" value="Genomic_DNA"/>
</dbReference>
<dbReference type="SMART" id="SM00645">
    <property type="entry name" value="Pept_C1"/>
    <property type="match status" value="1"/>
</dbReference>
<evidence type="ECO:0000256" key="2">
    <source>
        <dbReference type="ARBA" id="ARBA00022670"/>
    </source>
</evidence>
<feature type="chain" id="PRO_5021789668" description="Peptidase C1A papain C-terminal domain-containing protein" evidence="6">
    <location>
        <begin position="16"/>
        <end position="348"/>
    </location>
</feature>
<dbReference type="InterPro" id="IPR000668">
    <property type="entry name" value="Peptidase_C1A_C"/>
</dbReference>
<evidence type="ECO:0000313" key="8">
    <source>
        <dbReference type="EMBL" id="VUZ49177.1"/>
    </source>
</evidence>
<keyword evidence="6" id="KW-0732">Signal</keyword>
<dbReference type="InterPro" id="IPR039417">
    <property type="entry name" value="Peptidase_C1A_papain-like"/>
</dbReference>
<dbReference type="InterPro" id="IPR013128">
    <property type="entry name" value="Peptidase_C1A"/>
</dbReference>
<evidence type="ECO:0000256" key="4">
    <source>
        <dbReference type="ARBA" id="ARBA00022807"/>
    </source>
</evidence>
<reference evidence="8 9" key="1">
    <citation type="submission" date="2019-07" db="EMBL/GenBank/DDBJ databases">
        <authorList>
            <person name="Jastrzebski P J."/>
            <person name="Paukszto L."/>
            <person name="Jastrzebski P J."/>
        </authorList>
    </citation>
    <scope>NUCLEOTIDE SEQUENCE [LARGE SCALE GENOMIC DNA]</scope>
    <source>
        <strain evidence="8 9">WMS-il1</strain>
    </source>
</reference>
<dbReference type="PANTHER" id="PTHR12411">
    <property type="entry name" value="CYSTEINE PROTEASE FAMILY C1-RELATED"/>
    <property type="match status" value="1"/>
</dbReference>
<dbReference type="PRINTS" id="PR00705">
    <property type="entry name" value="PAPAIN"/>
</dbReference>
<keyword evidence="2" id="KW-0645">Protease</keyword>
<comment type="similarity">
    <text evidence="1">Belongs to the peptidase C1 family.</text>
</comment>
<evidence type="ECO:0000256" key="1">
    <source>
        <dbReference type="ARBA" id="ARBA00008455"/>
    </source>
</evidence>
<dbReference type="Gene3D" id="3.90.70.10">
    <property type="entry name" value="Cysteine proteinases"/>
    <property type="match status" value="1"/>
</dbReference>
<dbReference type="FunFam" id="3.90.70.10:FF:000039">
    <property type="entry name" value="Cysteine proteinase 2, putative"/>
    <property type="match status" value="1"/>
</dbReference>
<protein>
    <recommendedName>
        <fullName evidence="7">Peptidase C1A papain C-terminal domain-containing protein</fullName>
    </recommendedName>
</protein>
<dbReference type="AlphaFoldDB" id="A0A564YPG8"/>
<accession>A0A564YPG8</accession>
<dbReference type="SUPFAM" id="SSF54001">
    <property type="entry name" value="Cysteine proteinases"/>
    <property type="match status" value="1"/>
</dbReference>
<dbReference type="CDD" id="cd02248">
    <property type="entry name" value="Peptidase_C1A"/>
    <property type="match status" value="1"/>
</dbReference>
<sequence>MRYLILLMLVGFCLAKPAVVPWIRLLKPEESSPDGGSLNIRSLWQEFIHKFKYTPSVFSFQNFEQNVIRIWKHLFVPSSFSMAINRFTAMSEEDYHKMLGYRPDLNDANRSIPHHSYRKLARYSPLPDFVDWRLRGRVTPVKDQGHCGSCWAFSAVGAIEGQYQRSSGKLVSLSEQQLVDCSFDFGNEGCNGGLMDNAFKYVKQVGGVDTEEEYPYVSGRTQQANDNCSFIPTDAVAKVTGLVDIEPGSEDDLMEALAYNGPISVAINAGSSSFMMYHGGIYDDPECVGGPGDLNHGVLLVGYGQDNGIPYWLIKNSWGSGWGENGYVRIKRGGNLCGVATAASYPLI</sequence>
<evidence type="ECO:0000259" key="7">
    <source>
        <dbReference type="SMART" id="SM00645"/>
    </source>
</evidence>
<keyword evidence="3" id="KW-0378">Hydrolase</keyword>
<dbReference type="InterPro" id="IPR025660">
    <property type="entry name" value="Pept_his_AS"/>
</dbReference>
<dbReference type="GO" id="GO:0006508">
    <property type="term" value="P:proteolysis"/>
    <property type="evidence" value="ECO:0007669"/>
    <property type="project" value="UniProtKB-KW"/>
</dbReference>
<dbReference type="GO" id="GO:0008234">
    <property type="term" value="F:cysteine-type peptidase activity"/>
    <property type="evidence" value="ECO:0007669"/>
    <property type="project" value="UniProtKB-KW"/>
</dbReference>
<evidence type="ECO:0000256" key="5">
    <source>
        <dbReference type="ARBA" id="ARBA00023157"/>
    </source>
</evidence>
<keyword evidence="9" id="KW-1185">Reference proteome</keyword>
<dbReference type="PROSITE" id="PS00640">
    <property type="entry name" value="THIOL_PROTEASE_ASN"/>
    <property type="match status" value="1"/>
</dbReference>
<dbReference type="PROSITE" id="PS00639">
    <property type="entry name" value="THIOL_PROTEASE_HIS"/>
    <property type="match status" value="1"/>
</dbReference>
<feature type="domain" description="Peptidase C1A papain C-terminal" evidence="7">
    <location>
        <begin position="126"/>
        <end position="347"/>
    </location>
</feature>
<evidence type="ECO:0000256" key="3">
    <source>
        <dbReference type="ARBA" id="ARBA00022801"/>
    </source>
</evidence>
<dbReference type="InterPro" id="IPR000169">
    <property type="entry name" value="Pept_cys_AS"/>
</dbReference>
<dbReference type="PROSITE" id="PS00139">
    <property type="entry name" value="THIOL_PROTEASE_CYS"/>
    <property type="match status" value="1"/>
</dbReference>
<keyword evidence="4" id="KW-0788">Thiol protease</keyword>
<feature type="signal peptide" evidence="6">
    <location>
        <begin position="1"/>
        <end position="15"/>
    </location>
</feature>
<name>A0A564YPG8_HYMDI</name>
<dbReference type="Proteomes" id="UP000321570">
    <property type="component" value="Unassembled WGS sequence"/>
</dbReference>
<dbReference type="InterPro" id="IPR025661">
    <property type="entry name" value="Pept_asp_AS"/>
</dbReference>
<gene>
    <name evidence="8" type="ORF">WMSIL1_LOCUS8227</name>
</gene>
<dbReference type="Pfam" id="PF00112">
    <property type="entry name" value="Peptidase_C1"/>
    <property type="match status" value="1"/>
</dbReference>
<organism evidence="8 9">
    <name type="scientific">Hymenolepis diminuta</name>
    <name type="common">Rat tapeworm</name>
    <dbReference type="NCBI Taxonomy" id="6216"/>
    <lineage>
        <taxon>Eukaryota</taxon>
        <taxon>Metazoa</taxon>
        <taxon>Spiralia</taxon>
        <taxon>Lophotrochozoa</taxon>
        <taxon>Platyhelminthes</taxon>
        <taxon>Cestoda</taxon>
        <taxon>Eucestoda</taxon>
        <taxon>Cyclophyllidea</taxon>
        <taxon>Hymenolepididae</taxon>
        <taxon>Hymenolepis</taxon>
    </lineage>
</organism>
<keyword evidence="5" id="KW-1015">Disulfide bond</keyword>
<proteinExistence type="inferred from homology"/>
<evidence type="ECO:0000313" key="9">
    <source>
        <dbReference type="Proteomes" id="UP000321570"/>
    </source>
</evidence>